<dbReference type="OrthoDB" id="2019803at2759"/>
<keyword evidence="8" id="KW-0539">Nucleus</keyword>
<dbReference type="EMBL" id="BKCP01004783">
    <property type="protein sequence ID" value="GER33696.1"/>
    <property type="molecule type" value="Genomic_DNA"/>
</dbReference>
<organism evidence="11 12">
    <name type="scientific">Striga asiatica</name>
    <name type="common">Asiatic witchweed</name>
    <name type="synonym">Buchnera asiatica</name>
    <dbReference type="NCBI Taxonomy" id="4170"/>
    <lineage>
        <taxon>Eukaryota</taxon>
        <taxon>Viridiplantae</taxon>
        <taxon>Streptophyta</taxon>
        <taxon>Embryophyta</taxon>
        <taxon>Tracheophyta</taxon>
        <taxon>Spermatophyta</taxon>
        <taxon>Magnoliopsida</taxon>
        <taxon>eudicotyledons</taxon>
        <taxon>Gunneridae</taxon>
        <taxon>Pentapetalae</taxon>
        <taxon>asterids</taxon>
        <taxon>lamiids</taxon>
        <taxon>Lamiales</taxon>
        <taxon>Orobanchaceae</taxon>
        <taxon>Buchnereae</taxon>
        <taxon>Striga</taxon>
    </lineage>
</organism>
<evidence type="ECO:0000256" key="1">
    <source>
        <dbReference type="ARBA" id="ARBA00004604"/>
    </source>
</evidence>
<feature type="compositionally biased region" description="Polar residues" evidence="9">
    <location>
        <begin position="142"/>
        <end position="152"/>
    </location>
</feature>
<name>A0A5A7PLZ4_STRAF</name>
<keyword evidence="12" id="KW-1185">Reference proteome</keyword>
<evidence type="ECO:0000256" key="6">
    <source>
        <dbReference type="ARBA" id="ARBA00023015"/>
    </source>
</evidence>
<dbReference type="GO" id="GO:0016787">
    <property type="term" value="F:hydrolase activity"/>
    <property type="evidence" value="ECO:0007669"/>
    <property type="project" value="UniProtKB-KW"/>
</dbReference>
<dbReference type="GO" id="GO:0005730">
    <property type="term" value="C:nucleolus"/>
    <property type="evidence" value="ECO:0007669"/>
    <property type="project" value="UniProtKB-SubCell"/>
</dbReference>
<reference evidence="12" key="1">
    <citation type="journal article" date="2019" name="Curr. Biol.">
        <title>Genome Sequence of Striga asiatica Provides Insight into the Evolution of Plant Parasitism.</title>
        <authorList>
            <person name="Yoshida S."/>
            <person name="Kim S."/>
            <person name="Wafula E.K."/>
            <person name="Tanskanen J."/>
            <person name="Kim Y.M."/>
            <person name="Honaas L."/>
            <person name="Yang Z."/>
            <person name="Spallek T."/>
            <person name="Conn C.E."/>
            <person name="Ichihashi Y."/>
            <person name="Cheong K."/>
            <person name="Cui S."/>
            <person name="Der J.P."/>
            <person name="Gundlach H."/>
            <person name="Jiao Y."/>
            <person name="Hori C."/>
            <person name="Ishida J.K."/>
            <person name="Kasahara H."/>
            <person name="Kiba T."/>
            <person name="Kim M.S."/>
            <person name="Koo N."/>
            <person name="Laohavisit A."/>
            <person name="Lee Y.H."/>
            <person name="Lumba S."/>
            <person name="McCourt P."/>
            <person name="Mortimer J.C."/>
            <person name="Mutuku J.M."/>
            <person name="Nomura T."/>
            <person name="Sasaki-Sekimoto Y."/>
            <person name="Seto Y."/>
            <person name="Wang Y."/>
            <person name="Wakatake T."/>
            <person name="Sakakibara H."/>
            <person name="Demura T."/>
            <person name="Yamaguchi S."/>
            <person name="Yoneyama K."/>
            <person name="Manabe R.I."/>
            <person name="Nelson D.C."/>
            <person name="Schulman A.H."/>
            <person name="Timko M.P."/>
            <person name="dePamphilis C.W."/>
            <person name="Choi D."/>
            <person name="Shirasu K."/>
        </authorList>
    </citation>
    <scope>NUCLEOTIDE SEQUENCE [LARGE SCALE GENOMIC DNA]</scope>
    <source>
        <strain evidence="12">cv. UVA1</strain>
    </source>
</reference>
<evidence type="ECO:0000259" key="10">
    <source>
        <dbReference type="Pfam" id="PF17800"/>
    </source>
</evidence>
<accession>A0A5A7PLZ4</accession>
<dbReference type="Gene3D" id="2.60.120.340">
    <property type="entry name" value="Nucleoplasmin core domain"/>
    <property type="match status" value="1"/>
</dbReference>
<evidence type="ECO:0000313" key="12">
    <source>
        <dbReference type="Proteomes" id="UP000325081"/>
    </source>
</evidence>
<gene>
    <name evidence="11" type="ORF">STAS_09852</name>
</gene>
<dbReference type="Pfam" id="PF17800">
    <property type="entry name" value="NPL"/>
    <property type="match status" value="1"/>
</dbReference>
<evidence type="ECO:0000256" key="2">
    <source>
        <dbReference type="ARBA" id="ARBA00006673"/>
    </source>
</evidence>
<keyword evidence="4" id="KW-0378">Hydrolase</keyword>
<comment type="similarity">
    <text evidence="2">Belongs to the histone deacetylase HD2 family.</text>
</comment>
<keyword evidence="6" id="KW-0805">Transcription regulation</keyword>
<keyword evidence="5" id="KW-0156">Chromatin regulator</keyword>
<dbReference type="GO" id="GO:0006325">
    <property type="term" value="P:chromatin organization"/>
    <property type="evidence" value="ECO:0007669"/>
    <property type="project" value="UniProtKB-KW"/>
</dbReference>
<protein>
    <submittedName>
        <fullName evidence="11">Histone deacetylase HDT1</fullName>
    </submittedName>
</protein>
<comment type="subcellular location">
    <subcellularLocation>
        <location evidence="1">Nucleus</location>
        <location evidence="1">Nucleolus</location>
    </subcellularLocation>
</comment>
<feature type="compositionally biased region" description="Acidic residues" evidence="9">
    <location>
        <begin position="114"/>
        <end position="141"/>
    </location>
</feature>
<sequence>MFWGVEVKSGETLKVIPFDAIILHLSQANVGEQKKEKKNRTTVTLVVNIDGKKLVLGTLFTDKLPQQKFNLWFNREFELSHNCKSGSVYFHGYWALNPDKYPLDNLILDDDDEDLILDDDDDSEDEDSSEDESDESEEEETSVPSEPNQQTRESGELDFSCKSCHK</sequence>
<evidence type="ECO:0000313" key="11">
    <source>
        <dbReference type="EMBL" id="GER33696.1"/>
    </source>
</evidence>
<evidence type="ECO:0000256" key="3">
    <source>
        <dbReference type="ARBA" id="ARBA00022491"/>
    </source>
</evidence>
<keyword evidence="7" id="KW-0804">Transcription</keyword>
<keyword evidence="3" id="KW-0678">Repressor</keyword>
<evidence type="ECO:0000256" key="7">
    <source>
        <dbReference type="ARBA" id="ARBA00023163"/>
    </source>
</evidence>
<evidence type="ECO:0000256" key="4">
    <source>
        <dbReference type="ARBA" id="ARBA00022801"/>
    </source>
</evidence>
<feature type="region of interest" description="Disordered" evidence="9">
    <location>
        <begin position="114"/>
        <end position="166"/>
    </location>
</feature>
<dbReference type="Proteomes" id="UP000325081">
    <property type="component" value="Unassembled WGS sequence"/>
</dbReference>
<dbReference type="FunFam" id="2.60.120.340:FF:000004">
    <property type="entry name" value="Histone deacetylase HDT1"/>
    <property type="match status" value="1"/>
</dbReference>
<feature type="domain" description="Nucleoplasmin-like" evidence="10">
    <location>
        <begin position="2"/>
        <end position="94"/>
    </location>
</feature>
<proteinExistence type="inferred from homology"/>
<dbReference type="AlphaFoldDB" id="A0A5A7PLZ4"/>
<evidence type="ECO:0000256" key="5">
    <source>
        <dbReference type="ARBA" id="ARBA00022853"/>
    </source>
</evidence>
<comment type="caution">
    <text evidence="11">The sequence shown here is derived from an EMBL/GenBank/DDBJ whole genome shotgun (WGS) entry which is preliminary data.</text>
</comment>
<dbReference type="InterPro" id="IPR041232">
    <property type="entry name" value="NPL"/>
</dbReference>
<evidence type="ECO:0000256" key="8">
    <source>
        <dbReference type="ARBA" id="ARBA00023242"/>
    </source>
</evidence>
<evidence type="ECO:0000256" key="9">
    <source>
        <dbReference type="SAM" id="MobiDB-lite"/>
    </source>
</evidence>